<dbReference type="OrthoDB" id="9810929at2"/>
<dbReference type="InterPro" id="IPR046348">
    <property type="entry name" value="SIS_dom_sf"/>
</dbReference>
<dbReference type="Gene3D" id="3.40.50.10490">
    <property type="entry name" value="Glucose-6-phosphate isomerase like protein, domain 1"/>
    <property type="match status" value="1"/>
</dbReference>
<protein>
    <recommendedName>
        <fullName evidence="3">Phosphoheptose isomerase</fullName>
    </recommendedName>
</protein>
<dbReference type="Proteomes" id="UP000004699">
    <property type="component" value="Unassembled WGS sequence"/>
</dbReference>
<keyword evidence="2" id="KW-1185">Reference proteome</keyword>
<dbReference type="RefSeq" id="WP_009019552.1">
    <property type="nucleotide sequence ID" value="NZ_DS999411.1"/>
</dbReference>
<name>B8KR64_9GAMM</name>
<gene>
    <name evidence="1" type="ORF">NOR51B_743</name>
</gene>
<evidence type="ECO:0000313" key="2">
    <source>
        <dbReference type="Proteomes" id="UP000004699"/>
    </source>
</evidence>
<dbReference type="eggNOG" id="COG0279">
    <property type="taxonomic scope" value="Bacteria"/>
</dbReference>
<organism evidence="1 2">
    <name type="scientific">Luminiphilus syltensis NOR5-1B</name>
    <dbReference type="NCBI Taxonomy" id="565045"/>
    <lineage>
        <taxon>Bacteria</taxon>
        <taxon>Pseudomonadati</taxon>
        <taxon>Pseudomonadota</taxon>
        <taxon>Gammaproteobacteria</taxon>
        <taxon>Cellvibrionales</taxon>
        <taxon>Halieaceae</taxon>
        <taxon>Luminiphilus</taxon>
    </lineage>
</organism>
<accession>B8KR64</accession>
<dbReference type="GO" id="GO:1901135">
    <property type="term" value="P:carbohydrate derivative metabolic process"/>
    <property type="evidence" value="ECO:0007669"/>
    <property type="project" value="InterPro"/>
</dbReference>
<proteinExistence type="predicted"/>
<evidence type="ECO:0008006" key="3">
    <source>
        <dbReference type="Google" id="ProtNLM"/>
    </source>
</evidence>
<reference evidence="2" key="1">
    <citation type="journal article" date="2013" name="BMC Microbiol.">
        <title>Taxonomy and evolution of bacteriochlorophyll a-containing members of the OM60/NOR5 clade of marine gammaproteobacteria: description of Luminiphilus syltensis gen. nov., sp. nov., reclassification of Haliea rubra as Pseudohaliea rubra gen. nov., comb. nov., and emendation of Chromatocurvus halotolerans.</title>
        <authorList>
            <person name="Spring S."/>
            <person name="Riedel T."/>
            <person name="Sproer C."/>
            <person name="Yan S."/>
            <person name="Harder J."/>
            <person name="Fuchs B.M."/>
        </authorList>
    </citation>
    <scope>NUCLEOTIDE SEQUENCE [LARGE SCALE GENOMIC DNA]</scope>
    <source>
        <strain evidence="2">NOR51-B</strain>
    </source>
</reference>
<sequence length="183" mass="18868">MNHYDQIARHFESHIGALSLSVDIIAEVIGHAADNAAEAIFTEQKLFSCGIGADGANAILLSELLQRGVFRERPALPVIELVARHSVNASDGASWVSHQLQSLGQPGDMAIIFASGLPASGVQEISGALAARDIAGVWIGNSGKGIELTFPETSAATALALSSASAIALAELIDITAFGPLEG</sequence>
<evidence type="ECO:0000313" key="1">
    <source>
        <dbReference type="EMBL" id="EED34804.1"/>
    </source>
</evidence>
<dbReference type="SUPFAM" id="SSF53697">
    <property type="entry name" value="SIS domain"/>
    <property type="match status" value="1"/>
</dbReference>
<dbReference type="HOGENOM" id="CLU_080999_3_1_6"/>
<dbReference type="EMBL" id="DS999411">
    <property type="protein sequence ID" value="EED34804.1"/>
    <property type="molecule type" value="Genomic_DNA"/>
</dbReference>
<dbReference type="AlphaFoldDB" id="B8KR64"/>
<dbReference type="STRING" id="565045.NOR51B_743"/>
<dbReference type="GO" id="GO:0097367">
    <property type="term" value="F:carbohydrate derivative binding"/>
    <property type="evidence" value="ECO:0007669"/>
    <property type="project" value="InterPro"/>
</dbReference>